<evidence type="ECO:0000256" key="1">
    <source>
        <dbReference type="ARBA" id="ARBA00006226"/>
    </source>
</evidence>
<dbReference type="NCBIfam" id="TIGR02385">
    <property type="entry name" value="RelE_StbE"/>
    <property type="match status" value="1"/>
</dbReference>
<evidence type="ECO:0000313" key="4">
    <source>
        <dbReference type="Proteomes" id="UP000192652"/>
    </source>
</evidence>
<name>A0ABX3P9E3_9HYPH</name>
<dbReference type="PANTHER" id="PTHR33755:SF6">
    <property type="entry name" value="PLASMID STABILIZATION SYSTEM PROTEIN"/>
    <property type="match status" value="1"/>
</dbReference>
<keyword evidence="4" id="KW-1185">Reference proteome</keyword>
<dbReference type="EMBL" id="MSPX01000022">
    <property type="protein sequence ID" value="OQP84252.1"/>
    <property type="molecule type" value="Genomic_DNA"/>
</dbReference>
<proteinExistence type="inferred from homology"/>
<dbReference type="InterPro" id="IPR007712">
    <property type="entry name" value="RelE/ParE_toxin"/>
</dbReference>
<comment type="similarity">
    <text evidence="1">Belongs to the RelE toxin family.</text>
</comment>
<keyword evidence="2" id="KW-1277">Toxin-antitoxin system</keyword>
<dbReference type="InterPro" id="IPR051803">
    <property type="entry name" value="TA_system_RelE-like_toxin"/>
</dbReference>
<dbReference type="PANTHER" id="PTHR33755">
    <property type="entry name" value="TOXIN PARE1-RELATED"/>
    <property type="match status" value="1"/>
</dbReference>
<organism evidence="3 4">
    <name type="scientific">Xaviernesmea rhizosphaerae</name>
    <dbReference type="NCBI Taxonomy" id="1672749"/>
    <lineage>
        <taxon>Bacteria</taxon>
        <taxon>Pseudomonadati</taxon>
        <taxon>Pseudomonadota</taxon>
        <taxon>Alphaproteobacteria</taxon>
        <taxon>Hyphomicrobiales</taxon>
        <taxon>Rhizobiaceae</taxon>
        <taxon>Rhizobium/Agrobacterium group</taxon>
        <taxon>Xaviernesmea</taxon>
    </lineage>
</organism>
<evidence type="ECO:0000256" key="2">
    <source>
        <dbReference type="ARBA" id="ARBA00022649"/>
    </source>
</evidence>
<dbReference type="Gene3D" id="3.30.2310.20">
    <property type="entry name" value="RelE-like"/>
    <property type="match status" value="1"/>
</dbReference>
<gene>
    <name evidence="3" type="ORF">BTR14_20095</name>
</gene>
<reference evidence="3 4" key="1">
    <citation type="journal article" date="2017" name="Antonie Van Leeuwenhoek">
        <title>Rhizobium rhizosphaerae sp. nov., a novel species isolated from rice rhizosphere.</title>
        <authorList>
            <person name="Zhao J.J."/>
            <person name="Zhang J."/>
            <person name="Zhang R.J."/>
            <person name="Zhang C.W."/>
            <person name="Yin H.Q."/>
            <person name="Zhang X.X."/>
        </authorList>
    </citation>
    <scope>NUCLEOTIDE SEQUENCE [LARGE SCALE GENOMIC DNA]</scope>
    <source>
        <strain evidence="3 4">RD15</strain>
    </source>
</reference>
<dbReference type="RefSeq" id="WP_081177469.1">
    <property type="nucleotide sequence ID" value="NZ_MSPX01000022.1"/>
</dbReference>
<accession>A0ABX3P9E3</accession>
<evidence type="ECO:0000313" key="3">
    <source>
        <dbReference type="EMBL" id="OQP84252.1"/>
    </source>
</evidence>
<comment type="caution">
    <text evidence="3">The sequence shown here is derived from an EMBL/GenBank/DDBJ whole genome shotgun (WGS) entry which is preliminary data.</text>
</comment>
<dbReference type="Pfam" id="PF05016">
    <property type="entry name" value="ParE_toxin"/>
    <property type="match status" value="1"/>
</dbReference>
<dbReference type="Proteomes" id="UP000192652">
    <property type="component" value="Unassembled WGS sequence"/>
</dbReference>
<protein>
    <submittedName>
        <fullName evidence="3">Plasmid stabilization protein</fullName>
    </submittedName>
</protein>
<dbReference type="InterPro" id="IPR035093">
    <property type="entry name" value="RelE/ParE_toxin_dom_sf"/>
</dbReference>
<sequence>MIVVITDEAEADLEHIGDYIAANNPRRAETFVQELTERCLRLAEMPREYPLVPRYEQTGVRRRPYGDYVIFYRIGTETIDVLHVVHGAQDYEAILFPVV</sequence>